<reference evidence="2 3" key="1">
    <citation type="submission" date="2019-06" db="EMBL/GenBank/DDBJ databases">
        <authorList>
            <person name="Li M."/>
        </authorList>
    </citation>
    <scope>NUCLEOTIDE SEQUENCE [LARGE SCALE GENOMIC DNA]</scope>
    <source>
        <strain evidence="2 3">BGMRC6574</strain>
    </source>
</reference>
<accession>A0A506U287</accession>
<evidence type="ECO:0000256" key="1">
    <source>
        <dbReference type="SAM" id="Phobius"/>
    </source>
</evidence>
<evidence type="ECO:0000313" key="2">
    <source>
        <dbReference type="EMBL" id="TPW27578.1"/>
    </source>
</evidence>
<keyword evidence="3" id="KW-1185">Reference proteome</keyword>
<dbReference type="OrthoDB" id="7273400at2"/>
<feature type="transmembrane region" description="Helical" evidence="1">
    <location>
        <begin position="69"/>
        <end position="91"/>
    </location>
</feature>
<keyword evidence="1" id="KW-0472">Membrane</keyword>
<comment type="caution">
    <text evidence="2">The sequence shown here is derived from an EMBL/GenBank/DDBJ whole genome shotgun (WGS) entry which is preliminary data.</text>
</comment>
<dbReference type="AlphaFoldDB" id="A0A506U287"/>
<evidence type="ECO:0000313" key="3">
    <source>
        <dbReference type="Proteomes" id="UP000320314"/>
    </source>
</evidence>
<proteinExistence type="predicted"/>
<dbReference type="Proteomes" id="UP000320314">
    <property type="component" value="Unassembled WGS sequence"/>
</dbReference>
<name>A0A506U287_9HYPH</name>
<sequence>MIMALCLKRHRRTRMQRNMVVDIANERTRMIANALDRLSTAFLTVGVLAPAASEIYGNVRVAESLGVWTPFIVVAWFLSAIALHLTAHLVLGDLK</sequence>
<keyword evidence="1" id="KW-1133">Transmembrane helix</keyword>
<organism evidence="2 3">
    <name type="scientific">Pararhizobium mangrovi</name>
    <dbReference type="NCBI Taxonomy" id="2590452"/>
    <lineage>
        <taxon>Bacteria</taxon>
        <taxon>Pseudomonadati</taxon>
        <taxon>Pseudomonadota</taxon>
        <taxon>Alphaproteobacteria</taxon>
        <taxon>Hyphomicrobiales</taxon>
        <taxon>Rhizobiaceae</taxon>
        <taxon>Rhizobium/Agrobacterium group</taxon>
        <taxon>Pararhizobium</taxon>
    </lineage>
</organism>
<gene>
    <name evidence="2" type="ORF">FJU11_11360</name>
</gene>
<dbReference type="EMBL" id="VHLH01000020">
    <property type="protein sequence ID" value="TPW27578.1"/>
    <property type="molecule type" value="Genomic_DNA"/>
</dbReference>
<keyword evidence="1" id="KW-0812">Transmembrane</keyword>
<protein>
    <submittedName>
        <fullName evidence="2">Uncharacterized protein</fullName>
    </submittedName>
</protein>